<evidence type="ECO:0000313" key="1">
    <source>
        <dbReference type="EMBL" id="MBB5033814.1"/>
    </source>
</evidence>
<evidence type="ECO:0000313" key="2">
    <source>
        <dbReference type="Proteomes" id="UP000590740"/>
    </source>
</evidence>
<accession>A0A7W8DL00</accession>
<evidence type="ECO:0008006" key="3">
    <source>
        <dbReference type="Google" id="ProtNLM"/>
    </source>
</evidence>
<keyword evidence="2" id="KW-1185">Reference proteome</keyword>
<protein>
    <recommendedName>
        <fullName evidence="3">Nicotinate-nucleotide adenylyltransferase</fullName>
    </recommendedName>
</protein>
<dbReference type="AlphaFoldDB" id="A0A7W8DL00"/>
<dbReference type="Proteomes" id="UP000590740">
    <property type="component" value="Unassembled WGS sequence"/>
</dbReference>
<comment type="caution">
    <text evidence="1">The sequence shown here is derived from an EMBL/GenBank/DDBJ whole genome shotgun (WGS) entry which is preliminary data.</text>
</comment>
<organism evidence="1 2">
    <name type="scientific">Prosthecobacter vanneervenii</name>
    <dbReference type="NCBI Taxonomy" id="48466"/>
    <lineage>
        <taxon>Bacteria</taxon>
        <taxon>Pseudomonadati</taxon>
        <taxon>Verrucomicrobiota</taxon>
        <taxon>Verrucomicrobiia</taxon>
        <taxon>Verrucomicrobiales</taxon>
        <taxon>Verrucomicrobiaceae</taxon>
        <taxon>Prosthecobacter</taxon>
    </lineage>
</organism>
<sequence>MNSVNDRPGTLEKALKINLAHTIYGTFAEIGAGQEIANWFFRAGGASGTVAKTMSAYDMTISDEIYGKCSRYVSRQRMCAMLEHEYPMLIQRLNAKRGTTTTFFTLADTIRARSYRDTKEECHGWLGLRFQTEPGGPSNEIQLHVRLLDDSNARQSDAVGKLGVNLLYAAFYLRNDLSSFLQSLLDDLSRKRVEIDMIDFTGPVFAASEYQDRLVALKLVRLGLADAALFGADGEIWQASDVLYKKPVFLKRGSFDPITKLNLDMIERGQAAFKADFGEAAQNNVEILEITMHNLLASGAEVPDSEFLARADVLQALGKNVLISKYPEFHRVSSYLARHTQCPIGIVLGLPLFQELFNERWCTDLEGGLLEAFGRLFKNQVRVYVYPMGNPMNGQIVGVNDARVTPEQKHLLHYLIDTQSVRALEEPNQDFLFHTSAEVRNMILARDSQWQSLVPDIVLKQGPWREIGQPVM</sequence>
<dbReference type="RefSeq" id="WP_184340993.1">
    <property type="nucleotide sequence ID" value="NZ_JACHIG010000007.1"/>
</dbReference>
<name>A0A7W8DL00_9BACT</name>
<dbReference type="EMBL" id="JACHIG010000007">
    <property type="protein sequence ID" value="MBB5033814.1"/>
    <property type="molecule type" value="Genomic_DNA"/>
</dbReference>
<reference evidence="1 2" key="1">
    <citation type="submission" date="2020-08" db="EMBL/GenBank/DDBJ databases">
        <title>Genomic Encyclopedia of Type Strains, Phase IV (KMG-IV): sequencing the most valuable type-strain genomes for metagenomic binning, comparative biology and taxonomic classification.</title>
        <authorList>
            <person name="Goeker M."/>
        </authorList>
    </citation>
    <scope>NUCLEOTIDE SEQUENCE [LARGE SCALE GENOMIC DNA]</scope>
    <source>
        <strain evidence="1 2">DSM 12252</strain>
    </source>
</reference>
<proteinExistence type="predicted"/>
<gene>
    <name evidence="1" type="ORF">HNQ65_003404</name>
</gene>